<dbReference type="EMBL" id="PJAI02000004">
    <property type="protein sequence ID" value="TYK66414.1"/>
    <property type="molecule type" value="Genomic_DNA"/>
</dbReference>
<evidence type="ECO:0000313" key="4">
    <source>
        <dbReference type="EMBL" id="TYK66414.1"/>
    </source>
</evidence>
<dbReference type="Proteomes" id="UP000815846">
    <property type="component" value="Unassembled WGS sequence"/>
</dbReference>
<evidence type="ECO:0000256" key="2">
    <source>
        <dbReference type="PROSITE-ProRule" id="PRU00169"/>
    </source>
</evidence>
<reference evidence="4 5" key="1">
    <citation type="submission" date="2019-08" db="EMBL/GenBank/DDBJ databases">
        <title>Microbe sample from Colwellia echini.</title>
        <authorList>
            <person name="Christiansen L."/>
            <person name="Pathiraja D."/>
            <person name="Schultz-Johansen M."/>
            <person name="Choi I.-G."/>
            <person name="Stougaard P."/>
        </authorList>
    </citation>
    <scope>NUCLEOTIDE SEQUENCE [LARGE SCALE GENOMIC DNA]</scope>
    <source>
        <strain evidence="4 5">A3</strain>
    </source>
</reference>
<keyword evidence="1 2" id="KW-0597">Phosphoprotein</keyword>
<keyword evidence="5" id="KW-1185">Reference proteome</keyword>
<dbReference type="InterPro" id="IPR001789">
    <property type="entry name" value="Sig_transdc_resp-reg_receiver"/>
</dbReference>
<dbReference type="Pfam" id="PF00072">
    <property type="entry name" value="Response_reg"/>
    <property type="match status" value="1"/>
</dbReference>
<dbReference type="RefSeq" id="WP_101345181.1">
    <property type="nucleotide sequence ID" value="NZ_PJAI02000004.1"/>
</dbReference>
<dbReference type="PROSITE" id="PS50110">
    <property type="entry name" value="RESPONSE_REGULATORY"/>
    <property type="match status" value="1"/>
</dbReference>
<dbReference type="InterPro" id="IPR011006">
    <property type="entry name" value="CheY-like_superfamily"/>
</dbReference>
<evidence type="ECO:0000313" key="5">
    <source>
        <dbReference type="Proteomes" id="UP000815846"/>
    </source>
</evidence>
<dbReference type="SMART" id="SM00448">
    <property type="entry name" value="REC"/>
    <property type="match status" value="1"/>
</dbReference>
<dbReference type="PANTHER" id="PTHR44591:SF25">
    <property type="entry name" value="CHEMOTAXIS TWO-COMPONENT RESPONSE REGULATOR"/>
    <property type="match status" value="1"/>
</dbReference>
<feature type="modified residue" description="4-aspartylphosphate" evidence="2">
    <location>
        <position position="51"/>
    </location>
</feature>
<evidence type="ECO:0000259" key="3">
    <source>
        <dbReference type="PROSITE" id="PS50110"/>
    </source>
</evidence>
<evidence type="ECO:0000256" key="1">
    <source>
        <dbReference type="ARBA" id="ARBA00022553"/>
    </source>
</evidence>
<gene>
    <name evidence="4" type="ORF">CWS31_005530</name>
</gene>
<sequence length="131" mass="14584">MDILVVDDKKSVQSMLSELLCAEGHSVETANNGLDGLGKAQKGNHELFVIDHLMPLMNGIQLIKNFKKNPDLADKKVIFITTQGSKSLKSLPEYSLFDKVIEKPFDKQKFLSVLSELTETAFECESIQLNA</sequence>
<proteinExistence type="predicted"/>
<dbReference type="SUPFAM" id="SSF52172">
    <property type="entry name" value="CheY-like"/>
    <property type="match status" value="1"/>
</dbReference>
<dbReference type="PANTHER" id="PTHR44591">
    <property type="entry name" value="STRESS RESPONSE REGULATOR PROTEIN 1"/>
    <property type="match status" value="1"/>
</dbReference>
<comment type="caution">
    <text evidence="4">The sequence shown here is derived from an EMBL/GenBank/DDBJ whole genome shotgun (WGS) entry which is preliminary data.</text>
</comment>
<feature type="domain" description="Response regulatory" evidence="3">
    <location>
        <begin position="2"/>
        <end position="118"/>
    </location>
</feature>
<dbReference type="Gene3D" id="3.40.50.2300">
    <property type="match status" value="1"/>
</dbReference>
<accession>A0ABY3MZA8</accession>
<name>A0ABY3MZA8_9GAMM</name>
<dbReference type="InterPro" id="IPR050595">
    <property type="entry name" value="Bact_response_regulator"/>
</dbReference>
<organism evidence="4 5">
    <name type="scientific">Colwellia echini</name>
    <dbReference type="NCBI Taxonomy" id="1982103"/>
    <lineage>
        <taxon>Bacteria</taxon>
        <taxon>Pseudomonadati</taxon>
        <taxon>Pseudomonadota</taxon>
        <taxon>Gammaproteobacteria</taxon>
        <taxon>Alteromonadales</taxon>
        <taxon>Colwelliaceae</taxon>
        <taxon>Colwellia</taxon>
    </lineage>
</organism>
<protein>
    <submittedName>
        <fullName evidence="4">Response regulator</fullName>
    </submittedName>
</protein>